<dbReference type="Proteomes" id="UP000663852">
    <property type="component" value="Unassembled WGS sequence"/>
</dbReference>
<feature type="region of interest" description="Disordered" evidence="2">
    <location>
        <begin position="1266"/>
        <end position="1302"/>
    </location>
</feature>
<dbReference type="OrthoDB" id="48509at2759"/>
<feature type="compositionally biased region" description="Low complexity" evidence="2">
    <location>
        <begin position="196"/>
        <end position="209"/>
    </location>
</feature>
<feature type="compositionally biased region" description="Low complexity" evidence="2">
    <location>
        <begin position="1109"/>
        <end position="1120"/>
    </location>
</feature>
<dbReference type="Pfam" id="PF02213">
    <property type="entry name" value="GYF"/>
    <property type="match status" value="1"/>
</dbReference>
<dbReference type="PANTHER" id="PTHR14445">
    <property type="entry name" value="GRB10 INTERACTING GYF PROTEIN"/>
    <property type="match status" value="1"/>
</dbReference>
<feature type="compositionally biased region" description="Polar residues" evidence="2">
    <location>
        <begin position="170"/>
        <end position="179"/>
    </location>
</feature>
<feature type="compositionally biased region" description="Low complexity" evidence="2">
    <location>
        <begin position="948"/>
        <end position="976"/>
    </location>
</feature>
<accession>A0A814AFR0</accession>
<evidence type="ECO:0000256" key="2">
    <source>
        <dbReference type="SAM" id="MobiDB-lite"/>
    </source>
</evidence>
<dbReference type="InterPro" id="IPR003169">
    <property type="entry name" value="GYF"/>
</dbReference>
<keyword evidence="1" id="KW-0175">Coiled coil</keyword>
<feature type="compositionally biased region" description="Basic and acidic residues" evidence="2">
    <location>
        <begin position="292"/>
        <end position="309"/>
    </location>
</feature>
<organism evidence="4 5">
    <name type="scientific">Adineta ricciae</name>
    <name type="common">Rotifer</name>
    <dbReference type="NCBI Taxonomy" id="249248"/>
    <lineage>
        <taxon>Eukaryota</taxon>
        <taxon>Metazoa</taxon>
        <taxon>Spiralia</taxon>
        <taxon>Gnathifera</taxon>
        <taxon>Rotifera</taxon>
        <taxon>Eurotatoria</taxon>
        <taxon>Bdelloidea</taxon>
        <taxon>Adinetida</taxon>
        <taxon>Adinetidae</taxon>
        <taxon>Adineta</taxon>
    </lineage>
</organism>
<dbReference type="InterPro" id="IPR035445">
    <property type="entry name" value="GYF-like_dom_sf"/>
</dbReference>
<reference evidence="4" key="1">
    <citation type="submission" date="2021-02" db="EMBL/GenBank/DDBJ databases">
        <authorList>
            <person name="Nowell W R."/>
        </authorList>
    </citation>
    <scope>NUCLEOTIDE SEQUENCE</scope>
</reference>
<evidence type="ECO:0000313" key="4">
    <source>
        <dbReference type="EMBL" id="CAF0911975.1"/>
    </source>
</evidence>
<evidence type="ECO:0000256" key="1">
    <source>
        <dbReference type="SAM" id="Coils"/>
    </source>
</evidence>
<feature type="region of interest" description="Disordered" evidence="2">
    <location>
        <begin position="633"/>
        <end position="652"/>
    </location>
</feature>
<proteinExistence type="predicted"/>
<name>A0A814AFR0_ADIRI</name>
<dbReference type="SMART" id="SM00444">
    <property type="entry name" value="GYF"/>
    <property type="match status" value="1"/>
</dbReference>
<feature type="compositionally biased region" description="Basic and acidic residues" evidence="2">
    <location>
        <begin position="380"/>
        <end position="390"/>
    </location>
</feature>
<feature type="compositionally biased region" description="Acidic residues" evidence="2">
    <location>
        <begin position="251"/>
        <end position="262"/>
    </location>
</feature>
<dbReference type="Gene3D" id="3.30.1490.40">
    <property type="match status" value="1"/>
</dbReference>
<evidence type="ECO:0000259" key="3">
    <source>
        <dbReference type="PROSITE" id="PS50829"/>
    </source>
</evidence>
<feature type="compositionally biased region" description="Polar residues" evidence="2">
    <location>
        <begin position="424"/>
        <end position="441"/>
    </location>
</feature>
<dbReference type="InterPro" id="IPR051640">
    <property type="entry name" value="GRB10-interact_GYF"/>
</dbReference>
<feature type="compositionally biased region" description="Basic and acidic residues" evidence="2">
    <location>
        <begin position="331"/>
        <end position="349"/>
    </location>
</feature>
<feature type="compositionally biased region" description="Gly residues" evidence="2">
    <location>
        <begin position="184"/>
        <end position="195"/>
    </location>
</feature>
<dbReference type="SUPFAM" id="SSF55277">
    <property type="entry name" value="GYF domain"/>
    <property type="match status" value="1"/>
</dbReference>
<feature type="compositionally biased region" description="Basic residues" evidence="2">
    <location>
        <begin position="1292"/>
        <end position="1301"/>
    </location>
</feature>
<evidence type="ECO:0000313" key="5">
    <source>
        <dbReference type="Proteomes" id="UP000663852"/>
    </source>
</evidence>
<feature type="compositionally biased region" description="Polar residues" evidence="2">
    <location>
        <begin position="311"/>
        <end position="330"/>
    </location>
</feature>
<feature type="compositionally biased region" description="Low complexity" evidence="2">
    <location>
        <begin position="885"/>
        <end position="903"/>
    </location>
</feature>
<feature type="region of interest" description="Disordered" evidence="2">
    <location>
        <begin position="878"/>
        <end position="905"/>
    </location>
</feature>
<feature type="compositionally biased region" description="Polar residues" evidence="2">
    <location>
        <begin position="391"/>
        <end position="412"/>
    </location>
</feature>
<feature type="region of interest" description="Disordered" evidence="2">
    <location>
        <begin position="1038"/>
        <end position="1167"/>
    </location>
</feature>
<dbReference type="PROSITE" id="PS50829">
    <property type="entry name" value="GYF"/>
    <property type="match status" value="1"/>
</dbReference>
<feature type="compositionally biased region" description="Polar residues" evidence="2">
    <location>
        <begin position="1126"/>
        <end position="1148"/>
    </location>
</feature>
<feature type="compositionally biased region" description="Gly residues" evidence="2">
    <location>
        <begin position="278"/>
        <end position="290"/>
    </location>
</feature>
<dbReference type="CDD" id="cd00072">
    <property type="entry name" value="GYF"/>
    <property type="match status" value="1"/>
</dbReference>
<feature type="region of interest" description="Disordered" evidence="2">
    <location>
        <begin position="936"/>
        <end position="1020"/>
    </location>
</feature>
<feature type="compositionally biased region" description="Low complexity" evidence="2">
    <location>
        <begin position="1041"/>
        <end position="1096"/>
    </location>
</feature>
<feature type="compositionally biased region" description="Basic and acidic residues" evidence="2">
    <location>
        <begin position="223"/>
        <end position="232"/>
    </location>
</feature>
<feature type="compositionally biased region" description="Basic and acidic residues" evidence="2">
    <location>
        <begin position="936"/>
        <end position="947"/>
    </location>
</feature>
<feature type="compositionally biased region" description="Low complexity" evidence="2">
    <location>
        <begin position="130"/>
        <end position="154"/>
    </location>
</feature>
<comment type="caution">
    <text evidence="4">The sequence shown here is derived from an EMBL/GenBank/DDBJ whole genome shotgun (WGS) entry which is preliminary data.</text>
</comment>
<dbReference type="PANTHER" id="PTHR14445:SF36">
    <property type="entry name" value="FI03272P-RELATED"/>
    <property type="match status" value="1"/>
</dbReference>
<feature type="compositionally biased region" description="Low complexity" evidence="2">
    <location>
        <begin position="983"/>
        <end position="1003"/>
    </location>
</feature>
<gene>
    <name evidence="4" type="ORF">EDS130_LOCUS10321</name>
</gene>
<sequence length="1328" mass="146348">MSSTTVAQHATQPLNFGPEWLRALSTPESTTPMPSSGGSGGGNVFKFAGTKYRYSKDEIIALRANVTERLAEDVRNEILENLKDVESVFRPNIIEPLTLISPTAEETAKMNSLSSYISGRTPGGGGRGGSNSQQSQQQQQQHDSRSNRGGSMSNGRGGGSRGRGGRDNAFGSNRGNTTADDTGENGGNSNGGGGDDSSAPSSSWSSRGGYHSRGGGSFGNRVRSYDDRDQSFRRGSATRQTSDGWRRSRGDEDDDRNNDQNEDPPTGSGNGSTSWTSRGGGQTRRGGGSGSMEHRTKSNEKWSHSDDRPGPSSSFESNQQRGGWRSNATLSDRDLNSRRPQPKRERIPEWMDDGNDGDNPLSNATFEKDGTFTGASSARHNKENSNEQHKLQTQSSNEESSTGYGNNVTSSRQQEEKKSGKVTPPQSDTAAVNIPSAPSNNIPKPTPPVQQPIPSWDDEFEPSDVAKTVVEATLADDHDYSPPISSQPTPSAGPIIPSQRAPQPPPPVIIDDKQWYYKDPQNTIQGPFSAADMERWFNAGYFTMALPVKRFGETKFSTIQQLRDELGRVPFRADAPTLPPPVQQPVVPEPQKFNPMTYATPSATSNTFVDDYLLQHQPRQNLQQSMLFNRQTSVPIAPPDRKPVTSPSMVNPQLQTYFGSHQQHSQSSTSLFSPNLVNDPVVAYSQQPQLQRSISATNQQQQEQQSLFHDDVQRSFRHGPSQPSTSSFFGANIAGALSQQPDDIMTRLTQAMQSHGQQQQEKIEEQRRLEQQRRDLEVERLKLAQQAEQLRIQREEDERRQIEQQHKYEEEMRKKTEAAAANKQLLEQMKEMAKAMDQRKQQQPVKPQPKAEVEVDPFIAFQQSLQYQKEQQAKIEAQKAENVRRYQQQQQQLREPSQPSPQQAQVFKLPETANWARHSSQGSEQNQPLNFAEIQKQEQEQERRVREAALAAQQLAKAEASSNPNGSSSNNNKPGSWARTLFAGATGSNNTNNSSLASISTHTSSDHDTNDNPVPESPITSYNQQATNAVLSLLNIHPKSRSSTSQSSTPWNSSTNIPNTSLQDIQRQQQQQSQNESKASAQQSQVQVQAQAQQASPAHSTPAWGGAFQHTTPSPQSSSSILWGDNQPTSSKTKQPTATSGNKPSTPWTELKSAAAPLSTKSNSSTVELTKSEREVKCLFSATRTQDALSKWAQTQFKDNLQAIDVPTLVTLLKDIDSAEEIFEYVQPYIGSVVKSKEFAKDFILKRKQLANAGPDVDNDHLNELAMAPTSSSGNSGHGADEGFQLASSNGQKKKAKKMKGQKIDVKQLGFMVNNRPEQRDDIDRVLM</sequence>
<feature type="domain" description="GYF" evidence="3">
    <location>
        <begin position="512"/>
        <end position="567"/>
    </location>
</feature>
<dbReference type="GO" id="GO:0005829">
    <property type="term" value="C:cytosol"/>
    <property type="evidence" value="ECO:0007669"/>
    <property type="project" value="TreeGrafter"/>
</dbReference>
<protein>
    <recommendedName>
        <fullName evidence="3">GYF domain-containing protein</fullName>
    </recommendedName>
</protein>
<feature type="region of interest" description="Disordered" evidence="2">
    <location>
        <begin position="114"/>
        <end position="504"/>
    </location>
</feature>
<feature type="coiled-coil region" evidence="1">
    <location>
        <begin position="755"/>
        <end position="842"/>
    </location>
</feature>
<dbReference type="EMBL" id="CAJNOJ010000036">
    <property type="protein sequence ID" value="CAF0911975.1"/>
    <property type="molecule type" value="Genomic_DNA"/>
</dbReference>